<proteinExistence type="predicted"/>
<dbReference type="Pfam" id="PF00560">
    <property type="entry name" value="LRR_1"/>
    <property type="match status" value="3"/>
</dbReference>
<reference evidence="7 8" key="1">
    <citation type="journal article" date="2014" name="Nat. Commun.">
        <title>Klebsormidium flaccidum genome reveals primary factors for plant terrestrial adaptation.</title>
        <authorList>
            <person name="Hori K."/>
            <person name="Maruyama F."/>
            <person name="Fujisawa T."/>
            <person name="Togashi T."/>
            <person name="Yamamoto N."/>
            <person name="Seo M."/>
            <person name="Sato S."/>
            <person name="Yamada T."/>
            <person name="Mori H."/>
            <person name="Tajima N."/>
            <person name="Moriyama T."/>
            <person name="Ikeuchi M."/>
            <person name="Watanabe M."/>
            <person name="Wada H."/>
            <person name="Kobayashi K."/>
            <person name="Saito M."/>
            <person name="Masuda T."/>
            <person name="Sasaki-Sekimoto Y."/>
            <person name="Mashiguchi K."/>
            <person name="Awai K."/>
            <person name="Shimojima M."/>
            <person name="Masuda S."/>
            <person name="Iwai M."/>
            <person name="Nobusawa T."/>
            <person name="Narise T."/>
            <person name="Kondo S."/>
            <person name="Saito H."/>
            <person name="Sato R."/>
            <person name="Murakawa M."/>
            <person name="Ihara Y."/>
            <person name="Oshima-Yamada Y."/>
            <person name="Ohtaka K."/>
            <person name="Satoh M."/>
            <person name="Sonobe K."/>
            <person name="Ishii M."/>
            <person name="Ohtani R."/>
            <person name="Kanamori-Sato M."/>
            <person name="Honoki R."/>
            <person name="Miyazaki D."/>
            <person name="Mochizuki H."/>
            <person name="Umetsu J."/>
            <person name="Higashi K."/>
            <person name="Shibata D."/>
            <person name="Kamiya Y."/>
            <person name="Sato N."/>
            <person name="Nakamura Y."/>
            <person name="Tabata S."/>
            <person name="Ida S."/>
            <person name="Kurokawa K."/>
            <person name="Ohta H."/>
        </authorList>
    </citation>
    <scope>NUCLEOTIDE SEQUENCE [LARGE SCALE GENOMIC DNA]</scope>
    <source>
        <strain evidence="7 8">NIES-2285</strain>
    </source>
</reference>
<dbReference type="PANTHER" id="PTHR48006">
    <property type="entry name" value="LEUCINE-RICH REPEAT-CONTAINING PROTEIN DDB_G0281931-RELATED"/>
    <property type="match status" value="1"/>
</dbReference>
<dbReference type="InterPro" id="IPR001611">
    <property type="entry name" value="Leu-rich_rpt"/>
</dbReference>
<keyword evidence="4" id="KW-0812">Transmembrane</keyword>
<dbReference type="PROSITE" id="PS00108">
    <property type="entry name" value="PROTEIN_KINASE_ST"/>
    <property type="match status" value="1"/>
</dbReference>
<feature type="chain" id="PRO_5013390577" evidence="5">
    <location>
        <begin position="19"/>
        <end position="675"/>
    </location>
</feature>
<dbReference type="Pfam" id="PF13855">
    <property type="entry name" value="LRR_8"/>
    <property type="match status" value="1"/>
</dbReference>
<dbReference type="InterPro" id="IPR051824">
    <property type="entry name" value="LRR_Rcpt-Like_S/T_Kinase"/>
</dbReference>
<keyword evidence="5" id="KW-0732">Signal</keyword>
<evidence type="ECO:0000259" key="6">
    <source>
        <dbReference type="PROSITE" id="PS50011"/>
    </source>
</evidence>
<keyword evidence="8" id="KW-1185">Reference proteome</keyword>
<dbReference type="STRING" id="105231.A0A1Y1INL6"/>
<protein>
    <submittedName>
        <fullName evidence="7">Protein kinase superfamily protein containing Leucine-rich repeats</fullName>
    </submittedName>
</protein>
<keyword evidence="1" id="KW-0433">Leucine-rich repeat</keyword>
<feature type="region of interest" description="Disordered" evidence="3">
    <location>
        <begin position="270"/>
        <end position="290"/>
    </location>
</feature>
<dbReference type="GO" id="GO:0045088">
    <property type="term" value="P:regulation of innate immune response"/>
    <property type="evidence" value="ECO:0000318"/>
    <property type="project" value="GO_Central"/>
</dbReference>
<feature type="domain" description="Protein kinase" evidence="6">
    <location>
        <begin position="345"/>
        <end position="633"/>
    </location>
</feature>
<sequence>MLLLVALWWFSSTCKVHPATIEDIGSLVDGPLWNQTKLNLNSKGLSEPIPPQLGRLTNLTYLDLSYNSLFGPIPPELGNLTSLQNLYIYKNSLSGPIPPQLGNLTSLGNLAGLQYLDLSSNNLSGSVPSGLDSLTNLTSLDLSHNSLSGPIPPQLGSVTNLKILWLNNNSLSGPIPPTLSRFRGISFFPGNSGLCCLTCSITGLCADFPPPAPSSPPPLLQPLLPVFAFPPPPALPSLTPSLQPLPPVFAFPPPNAPPFVAPVLPSLPPSLTPQPTPTLGPNQAPPSSSTSVGPIVGGVLAGAALLVAAATIGFCLYCRKGRKGFPAAVPSLEEGDPKNELHGAIVPAPPAPTGSFGTVYKGVLQDGSFVAIKRLETRPGRRDVEEQSWKAEVEALDKVWHVNLVPLLGVRVERGERLLIFDFFPRGSLDRQLHHPGAGEVVLIWGDRMNIARGVCQGFIYLHNHIRPPMVHRDIKAANILLTEADPINACIADFGLAHLVQDTGGKTSTMVKGTVPYMAPEYLHGGARFLSPKCDVYSFGMLLLELISERPAVRQLESGVIERLLKVAMNLVTEGRELELVDPVLGRNSEAEEARNYIHVALACLRTDPSARPTMEDVGSLLARASVVDASFRQEEIWDSEGSSGYLGSLGSSTAERSVRESTVQVASRFVTPR</sequence>
<dbReference type="GO" id="GO:0004672">
    <property type="term" value="F:protein kinase activity"/>
    <property type="evidence" value="ECO:0000318"/>
    <property type="project" value="GO_Central"/>
</dbReference>
<keyword evidence="4" id="KW-1133">Transmembrane helix</keyword>
<dbReference type="SUPFAM" id="SSF56112">
    <property type="entry name" value="Protein kinase-like (PK-like)"/>
    <property type="match status" value="1"/>
</dbReference>
<dbReference type="InterPro" id="IPR008271">
    <property type="entry name" value="Ser/Thr_kinase_AS"/>
</dbReference>
<dbReference type="InterPro" id="IPR003591">
    <property type="entry name" value="Leu-rich_rpt_typical-subtyp"/>
</dbReference>
<dbReference type="SMART" id="SM00365">
    <property type="entry name" value="LRR_SD22"/>
    <property type="match status" value="5"/>
</dbReference>
<dbReference type="GO" id="GO:0005524">
    <property type="term" value="F:ATP binding"/>
    <property type="evidence" value="ECO:0007669"/>
    <property type="project" value="InterPro"/>
</dbReference>
<dbReference type="Proteomes" id="UP000054558">
    <property type="component" value="Unassembled WGS sequence"/>
</dbReference>
<evidence type="ECO:0000256" key="4">
    <source>
        <dbReference type="SAM" id="Phobius"/>
    </source>
</evidence>
<dbReference type="SMART" id="SM00220">
    <property type="entry name" value="S_TKc"/>
    <property type="match status" value="1"/>
</dbReference>
<dbReference type="OMA" id="QIALDWP"/>
<feature type="transmembrane region" description="Helical" evidence="4">
    <location>
        <begin position="295"/>
        <end position="317"/>
    </location>
</feature>
<keyword evidence="4" id="KW-0472">Membrane</keyword>
<dbReference type="AlphaFoldDB" id="A0A1Y1INL6"/>
<keyword evidence="7" id="KW-0418">Kinase</keyword>
<accession>A0A1Y1INL6</accession>
<evidence type="ECO:0000256" key="3">
    <source>
        <dbReference type="SAM" id="MobiDB-lite"/>
    </source>
</evidence>
<dbReference type="EMBL" id="DF237931">
    <property type="protein sequence ID" value="GAQ92334.1"/>
    <property type="molecule type" value="Genomic_DNA"/>
</dbReference>
<dbReference type="Pfam" id="PF00069">
    <property type="entry name" value="Pkinase"/>
    <property type="match status" value="1"/>
</dbReference>
<evidence type="ECO:0000256" key="2">
    <source>
        <dbReference type="ARBA" id="ARBA00022737"/>
    </source>
</evidence>
<dbReference type="PRINTS" id="PR00019">
    <property type="entry name" value="LEURICHRPT"/>
</dbReference>
<dbReference type="InterPro" id="IPR032675">
    <property type="entry name" value="LRR_dom_sf"/>
</dbReference>
<dbReference type="SMART" id="SM00369">
    <property type="entry name" value="LRR_TYP"/>
    <property type="match status" value="4"/>
</dbReference>
<feature type="signal peptide" evidence="5">
    <location>
        <begin position="1"/>
        <end position="18"/>
    </location>
</feature>
<dbReference type="FunFam" id="3.80.10.10:FF:000383">
    <property type="entry name" value="Leucine-rich repeat receptor protein kinase EMS1"/>
    <property type="match status" value="2"/>
</dbReference>
<dbReference type="PANTHER" id="PTHR48006:SF92">
    <property type="entry name" value="LRR RECEPTOR-LIKE SERINE_THREONINE-PROTEIN KINASE GSO1"/>
    <property type="match status" value="1"/>
</dbReference>
<dbReference type="InterPro" id="IPR000719">
    <property type="entry name" value="Prot_kinase_dom"/>
</dbReference>
<evidence type="ECO:0000313" key="8">
    <source>
        <dbReference type="Proteomes" id="UP000054558"/>
    </source>
</evidence>
<dbReference type="Gene3D" id="3.80.10.10">
    <property type="entry name" value="Ribonuclease Inhibitor"/>
    <property type="match status" value="2"/>
</dbReference>
<name>A0A1Y1INL6_KLENI</name>
<evidence type="ECO:0000256" key="1">
    <source>
        <dbReference type="ARBA" id="ARBA00022614"/>
    </source>
</evidence>
<dbReference type="OrthoDB" id="4062651at2759"/>
<dbReference type="SUPFAM" id="SSF52058">
    <property type="entry name" value="L domain-like"/>
    <property type="match status" value="1"/>
</dbReference>
<keyword evidence="7" id="KW-0808">Transferase</keyword>
<gene>
    <name evidence="7" type="ORF">KFL_009820060</name>
</gene>
<keyword evidence="2" id="KW-0677">Repeat</keyword>
<dbReference type="PROSITE" id="PS50011">
    <property type="entry name" value="PROTEIN_KINASE_DOM"/>
    <property type="match status" value="1"/>
</dbReference>
<organism evidence="7 8">
    <name type="scientific">Klebsormidium nitens</name>
    <name type="common">Green alga</name>
    <name type="synonym">Ulothrix nitens</name>
    <dbReference type="NCBI Taxonomy" id="105231"/>
    <lineage>
        <taxon>Eukaryota</taxon>
        <taxon>Viridiplantae</taxon>
        <taxon>Streptophyta</taxon>
        <taxon>Klebsormidiophyceae</taxon>
        <taxon>Klebsormidiales</taxon>
        <taxon>Klebsormidiaceae</taxon>
        <taxon>Klebsormidium</taxon>
    </lineage>
</organism>
<dbReference type="Gene3D" id="1.10.510.10">
    <property type="entry name" value="Transferase(Phosphotransferase) domain 1"/>
    <property type="match status" value="1"/>
</dbReference>
<evidence type="ECO:0000313" key="7">
    <source>
        <dbReference type="EMBL" id="GAQ92334.1"/>
    </source>
</evidence>
<dbReference type="InterPro" id="IPR011009">
    <property type="entry name" value="Kinase-like_dom_sf"/>
</dbReference>
<dbReference type="Gene3D" id="3.30.200.20">
    <property type="entry name" value="Phosphorylase Kinase, domain 1"/>
    <property type="match status" value="1"/>
</dbReference>
<evidence type="ECO:0000256" key="5">
    <source>
        <dbReference type="SAM" id="SignalP"/>
    </source>
</evidence>